<protein>
    <submittedName>
        <fullName evidence="2">Exopolysaccharide biosynthesis protein</fullName>
    </submittedName>
</protein>
<organism evidence="2 3">
    <name type="scientific">Lactobacillus crispatus (strain ST1)</name>
    <dbReference type="NCBI Taxonomy" id="748671"/>
    <lineage>
        <taxon>Bacteria</taxon>
        <taxon>Bacillati</taxon>
        <taxon>Bacillota</taxon>
        <taxon>Bacilli</taxon>
        <taxon>Lactobacillales</taxon>
        <taxon>Lactobacillaceae</taxon>
        <taxon>Lactobacillus</taxon>
    </lineage>
</organism>
<dbReference type="eggNOG" id="COG1442">
    <property type="taxonomic scope" value="Bacteria"/>
</dbReference>
<feature type="domain" description="DUF4422" evidence="1">
    <location>
        <begin position="3"/>
        <end position="215"/>
    </location>
</feature>
<reference key="2">
    <citation type="submission" date="2010-03" db="EMBL/GenBank/DDBJ databases">
        <title>Genome Sequence of Lactobacillus crispatus ST1.</title>
        <authorList>
            <person name="Ojala T."/>
            <person name="Kuparinen V."/>
            <person name="Koskinen J.P."/>
            <person name="Alatalo E."/>
            <person name="Holm L."/>
            <person name="Auvinen P."/>
            <person name="Edelman S."/>
            <person name="Westerlund-Wikstroem B."/>
            <person name="Korhonen T.K."/>
            <person name="Paulin L."/>
            <person name="Kankainen M."/>
        </authorList>
    </citation>
    <scope>NUCLEOTIDE SEQUENCE</scope>
    <source>
        <strain>ST1</strain>
    </source>
</reference>
<proteinExistence type="predicted"/>
<accession>D5GZJ4</accession>
<dbReference type="PATRIC" id="fig|748671.3.peg.1727"/>
<reference evidence="2 3" key="1">
    <citation type="journal article" date="2010" name="J. Bacteriol.">
        <title>Genome sequence of Lactobacillus crispatus ST1.</title>
        <authorList>
            <person name="Ojala T."/>
            <person name="Kuparinen V."/>
            <person name="Koskinen J.P."/>
            <person name="Alatalo E."/>
            <person name="Holm L."/>
            <person name="Auvinen P."/>
            <person name="Edelman S."/>
            <person name="Westerlund-Wikstrom B."/>
            <person name="Korhonen T.K."/>
            <person name="Paulin L."/>
            <person name="Kankainen M."/>
        </authorList>
    </citation>
    <scope>NUCLEOTIDE SEQUENCE [LARGE SCALE GENOMIC DNA]</scope>
    <source>
        <strain evidence="2 3">ST1</strain>
    </source>
</reference>
<evidence type="ECO:0000259" key="1">
    <source>
        <dbReference type="Pfam" id="PF14393"/>
    </source>
</evidence>
<evidence type="ECO:0000313" key="2">
    <source>
        <dbReference type="EMBL" id="CBL51203.1"/>
    </source>
</evidence>
<dbReference type="RefSeq" id="WP_013086884.1">
    <property type="nucleotide sequence ID" value="NC_014106.1"/>
</dbReference>
<dbReference type="Proteomes" id="UP000002371">
    <property type="component" value="Chromosome"/>
</dbReference>
<dbReference type="HOGENOM" id="CLU_065769_1_0_9"/>
<dbReference type="EMBL" id="FN692037">
    <property type="protein sequence ID" value="CBL51203.1"/>
    <property type="molecule type" value="Genomic_DNA"/>
</dbReference>
<dbReference type="AlphaFoldDB" id="D5GZJ4"/>
<dbReference type="KEGG" id="lcr:LCRIS_01756"/>
<gene>
    <name evidence="2" type="ordered locus">LCRIS_01756</name>
</gene>
<name>D5GZJ4_LACCS</name>
<dbReference type="InterPro" id="IPR025536">
    <property type="entry name" value="DUF4422"/>
</dbReference>
<evidence type="ECO:0000313" key="3">
    <source>
        <dbReference type="Proteomes" id="UP000002371"/>
    </source>
</evidence>
<sequence>MGIYVVTHKKIDYMFPDGYKTIIVNANKNKIKGDVYDNTGVNISNKNYSYCELTAIYWLWKNSKDDYIGIDHYRRFFINNDNFINNAEVKKILKNRSVILPKKESFHLRVGTRYWETSGYKNDLKVIEEALRKIAPEYIDDYNNFLKERSMYCYNMAIMNRSDFNDYCSWLFSILFEVEKQLDKKEIGAKERKGYYKRIYGFMAERLLNVYIIHNKLNVVEKPIYFAGSKAKLCEKVISKLGKLRDKYLK</sequence>
<dbReference type="Pfam" id="PF14393">
    <property type="entry name" value="DUF4422"/>
    <property type="match status" value="1"/>
</dbReference>